<dbReference type="SUPFAM" id="SSF58113">
    <property type="entry name" value="Apolipoprotein A-I"/>
    <property type="match status" value="1"/>
</dbReference>
<evidence type="ECO:0000313" key="2">
    <source>
        <dbReference type="EMBL" id="ENO16999.1"/>
    </source>
</evidence>
<keyword evidence="3" id="KW-1185">Reference proteome</keyword>
<gene>
    <name evidence="2" type="ORF">J057_01129</name>
</gene>
<name>N6W9P3_9GAMM</name>
<evidence type="ECO:0000256" key="1">
    <source>
        <dbReference type="SAM" id="MobiDB-lite"/>
    </source>
</evidence>
<organism evidence="2 3">
    <name type="scientific">Marinobacter nanhaiticus D15-8W</name>
    <dbReference type="NCBI Taxonomy" id="626887"/>
    <lineage>
        <taxon>Bacteria</taxon>
        <taxon>Pseudomonadati</taxon>
        <taxon>Pseudomonadota</taxon>
        <taxon>Gammaproteobacteria</taxon>
        <taxon>Pseudomonadales</taxon>
        <taxon>Marinobacteraceae</taxon>
        <taxon>Marinobacter</taxon>
    </lineage>
</organism>
<dbReference type="EMBL" id="APLQ01000007">
    <property type="protein sequence ID" value="ENO16999.1"/>
    <property type="molecule type" value="Genomic_DNA"/>
</dbReference>
<feature type="region of interest" description="Disordered" evidence="1">
    <location>
        <begin position="77"/>
        <end position="175"/>
    </location>
</feature>
<dbReference type="Proteomes" id="UP000013165">
    <property type="component" value="Unassembled WGS sequence"/>
</dbReference>
<comment type="caution">
    <text evidence="2">The sequence shown here is derived from an EMBL/GenBank/DDBJ whole genome shotgun (WGS) entry which is preliminary data.</text>
</comment>
<evidence type="ECO:0000313" key="3">
    <source>
        <dbReference type="Proteomes" id="UP000013165"/>
    </source>
</evidence>
<reference evidence="2 3" key="1">
    <citation type="journal article" date="2013" name="Genome Announc.">
        <title>Genome Sequence of the Polycyclic Aromatic Hydrocarbon-Degrading Bacterium Strain Marinobacter nanhaiticus D15-8WT.</title>
        <authorList>
            <person name="Cui Z."/>
            <person name="Gao W."/>
            <person name="Li Q."/>
            <person name="Xu G."/>
            <person name="Zheng L."/>
        </authorList>
    </citation>
    <scope>NUCLEOTIDE SEQUENCE [LARGE SCALE GENOMIC DNA]</scope>
    <source>
        <strain evidence="2 3">D15-8W</strain>
    </source>
</reference>
<protein>
    <submittedName>
        <fullName evidence="2">Uncharacterized protein</fullName>
    </submittedName>
</protein>
<proteinExistence type="predicted"/>
<feature type="compositionally biased region" description="Polar residues" evidence="1">
    <location>
        <begin position="124"/>
        <end position="133"/>
    </location>
</feature>
<dbReference type="RefSeq" id="WP_004582772.1">
    <property type="nucleotide sequence ID" value="NZ_AP028878.1"/>
</dbReference>
<sequence>MSLIDSVEASVGRARQRLAKLRLRYMDAIHQAERHGGSRLEEIKRQFEQLGPELWQRVDGQVEALQNKLDELNQRLAEEAVPEERKSRVGRLDLERKAASAAKLAGSVVRSRTRAKVSGESAPKPSSSRTPETSKAASKGASGNADQARVAHKSRRGPTSGKSGGGARKKSRKSS</sequence>
<accession>N6W9P3</accession>
<dbReference type="PATRIC" id="fig|626887.3.peg.206"/>
<dbReference type="AlphaFoldDB" id="N6W9P3"/>
<feature type="compositionally biased region" description="Basic and acidic residues" evidence="1">
    <location>
        <begin position="77"/>
        <end position="98"/>
    </location>
</feature>
<feature type="compositionally biased region" description="Low complexity" evidence="1">
    <location>
        <begin position="134"/>
        <end position="143"/>
    </location>
</feature>
<dbReference type="HOGENOM" id="CLU_1530758_0_0_6"/>
<dbReference type="OrthoDB" id="6197478at2"/>